<dbReference type="AlphaFoldDB" id="K6Z291"/>
<sequence>MLHTGTSAEALAEYLGEGLFLTRAGLRQFWRKPRLSLKQIWQNRLNVNWIHHVQVR</sequence>
<protein>
    <submittedName>
        <fullName evidence="1">Uncharacterized protein</fullName>
    </submittedName>
</protein>
<evidence type="ECO:0000313" key="1">
    <source>
        <dbReference type="EMBL" id="GAC23113.1"/>
    </source>
</evidence>
<dbReference type="EMBL" id="BAEP01000013">
    <property type="protein sequence ID" value="GAC23113.1"/>
    <property type="molecule type" value="Genomic_DNA"/>
</dbReference>
<name>K6Z291_9ALTE</name>
<comment type="caution">
    <text evidence="1">The sequence shown here is derived from an EMBL/GenBank/DDBJ whole genome shotgun (WGS) entry which is preliminary data.</text>
</comment>
<dbReference type="Proteomes" id="UP000006263">
    <property type="component" value="Unassembled WGS sequence"/>
</dbReference>
<organism evidence="1 2">
    <name type="scientific">Paraglaciecola mesophila KMM 241</name>
    <dbReference type="NCBI Taxonomy" id="1128912"/>
    <lineage>
        <taxon>Bacteria</taxon>
        <taxon>Pseudomonadati</taxon>
        <taxon>Pseudomonadota</taxon>
        <taxon>Gammaproteobacteria</taxon>
        <taxon>Alteromonadales</taxon>
        <taxon>Alteromonadaceae</taxon>
        <taxon>Paraglaciecola</taxon>
    </lineage>
</organism>
<proteinExistence type="predicted"/>
<gene>
    <name evidence="1" type="ORF">GMES_0813</name>
</gene>
<accession>K6Z291</accession>
<evidence type="ECO:0000313" key="2">
    <source>
        <dbReference type="Proteomes" id="UP000006263"/>
    </source>
</evidence>
<reference evidence="1 2" key="1">
    <citation type="journal article" date="2017" name="Antonie Van Leeuwenhoek">
        <title>Rhizobium rhizosphaerae sp. nov., a novel species isolated from rice rhizosphere.</title>
        <authorList>
            <person name="Zhao J.J."/>
            <person name="Zhang J."/>
            <person name="Zhang R.J."/>
            <person name="Zhang C.W."/>
            <person name="Yin H.Q."/>
            <person name="Zhang X.X."/>
        </authorList>
    </citation>
    <scope>NUCLEOTIDE SEQUENCE [LARGE SCALE GENOMIC DNA]</scope>
    <source>
        <strain evidence="1 2">KMM 241</strain>
    </source>
</reference>